<evidence type="ECO:0000313" key="2">
    <source>
        <dbReference type="EMBL" id="CAK9014913.1"/>
    </source>
</evidence>
<name>A0ABP0JL74_9DINO</name>
<gene>
    <name evidence="2" type="ORF">CCMP2556_LOCUS11898</name>
</gene>
<sequence>MACHKVTVGGWPAALLVLERRGDSSPTVRTDALSPACTARERRDEREPQDCVLVHHLPAQAPAQPLMDLLLNLWPSHFPTVSVARRVCARARVWIKEVKEMRDTSVRQAWWSESLAAPQTIVFLPDYPRRSPHETKLEVLFEDEHLAVVVKEPGLRLHGGVRTLANMLAAKEQPSLSPSMQEDALASAIPLHFLEAEIGGLVLCAKTATAAALSARGESAGYSLRRRFRGIFCGAEPAALPDGWTPLRSVPSVRFGRVLEAETETALPAAALRRAAGAGGGARLLGDVEYGGEEAPRIRRNQLFLVVAGISFTDLQGLRHSIALQGSVDRFEHLFLREAKVWRLESDRLAEERAGKRAGVRVRRCERGTRGTALIAKLIQPNEGSAGRQRSTGSETAGKPTPAREDW</sequence>
<keyword evidence="3" id="KW-1185">Reference proteome</keyword>
<feature type="region of interest" description="Disordered" evidence="1">
    <location>
        <begin position="377"/>
        <end position="407"/>
    </location>
</feature>
<comment type="caution">
    <text evidence="2">The sequence shown here is derived from an EMBL/GenBank/DDBJ whole genome shotgun (WGS) entry which is preliminary data.</text>
</comment>
<accession>A0ABP0JL74</accession>
<reference evidence="2 3" key="1">
    <citation type="submission" date="2024-02" db="EMBL/GenBank/DDBJ databases">
        <authorList>
            <person name="Chen Y."/>
            <person name="Shah S."/>
            <person name="Dougan E. K."/>
            <person name="Thang M."/>
            <person name="Chan C."/>
        </authorList>
    </citation>
    <scope>NUCLEOTIDE SEQUENCE [LARGE SCALE GENOMIC DNA]</scope>
</reference>
<evidence type="ECO:0000313" key="3">
    <source>
        <dbReference type="Proteomes" id="UP001642484"/>
    </source>
</evidence>
<organism evidence="2 3">
    <name type="scientific">Durusdinium trenchii</name>
    <dbReference type="NCBI Taxonomy" id="1381693"/>
    <lineage>
        <taxon>Eukaryota</taxon>
        <taxon>Sar</taxon>
        <taxon>Alveolata</taxon>
        <taxon>Dinophyceae</taxon>
        <taxon>Suessiales</taxon>
        <taxon>Symbiodiniaceae</taxon>
        <taxon>Durusdinium</taxon>
    </lineage>
</organism>
<dbReference type="EMBL" id="CAXAMN010005669">
    <property type="protein sequence ID" value="CAK9014913.1"/>
    <property type="molecule type" value="Genomic_DNA"/>
</dbReference>
<evidence type="ECO:0000256" key="1">
    <source>
        <dbReference type="SAM" id="MobiDB-lite"/>
    </source>
</evidence>
<protein>
    <recommendedName>
        <fullName evidence="4">Pseudouridine synthase</fullName>
    </recommendedName>
</protein>
<dbReference type="Proteomes" id="UP001642484">
    <property type="component" value="Unassembled WGS sequence"/>
</dbReference>
<proteinExistence type="predicted"/>
<evidence type="ECO:0008006" key="4">
    <source>
        <dbReference type="Google" id="ProtNLM"/>
    </source>
</evidence>
<feature type="region of interest" description="Disordered" evidence="1">
    <location>
        <begin position="25"/>
        <end position="44"/>
    </location>
</feature>
<dbReference type="Gene3D" id="3.30.2350.10">
    <property type="entry name" value="Pseudouridine synthase"/>
    <property type="match status" value="1"/>
</dbReference>